<keyword evidence="3 5" id="KW-0645">Protease</keyword>
<proteinExistence type="inferred from homology"/>
<protein>
    <recommendedName>
        <fullName evidence="5">Carboxypeptidase</fullName>
        <ecNumber evidence="5">3.4.16.-</ecNumber>
    </recommendedName>
</protein>
<organism evidence="6 7">
    <name type="scientific">Dermatophagoides farinae</name>
    <name type="common">American house dust mite</name>
    <dbReference type="NCBI Taxonomy" id="6954"/>
    <lineage>
        <taxon>Eukaryota</taxon>
        <taxon>Metazoa</taxon>
        <taxon>Ecdysozoa</taxon>
        <taxon>Arthropoda</taxon>
        <taxon>Chelicerata</taxon>
        <taxon>Arachnida</taxon>
        <taxon>Acari</taxon>
        <taxon>Acariformes</taxon>
        <taxon>Sarcoptiformes</taxon>
        <taxon>Astigmata</taxon>
        <taxon>Psoroptidia</taxon>
        <taxon>Analgoidea</taxon>
        <taxon>Pyroglyphidae</taxon>
        <taxon>Dermatophagoidinae</taxon>
        <taxon>Dermatophagoides</taxon>
    </lineage>
</organism>
<name>A0A922IBD0_DERFA</name>
<dbReference type="SUPFAM" id="SSF53474">
    <property type="entry name" value="alpha/beta-Hydrolases"/>
    <property type="match status" value="1"/>
</dbReference>
<dbReference type="InterPro" id="IPR001563">
    <property type="entry name" value="Peptidase_S10"/>
</dbReference>
<dbReference type="GO" id="GO:0031647">
    <property type="term" value="P:regulation of protein stability"/>
    <property type="evidence" value="ECO:0007669"/>
    <property type="project" value="UniProtKB-ARBA"/>
</dbReference>
<keyword evidence="4 5" id="KW-0378">Hydrolase</keyword>
<dbReference type="InterPro" id="IPR018202">
    <property type="entry name" value="Ser_caboxypep_ser_AS"/>
</dbReference>
<feature type="signal peptide" evidence="5">
    <location>
        <begin position="1"/>
        <end position="18"/>
    </location>
</feature>
<comment type="caution">
    <text evidence="6">The sequence shown here is derived from an EMBL/GenBank/DDBJ whole genome shotgun (WGS) entry which is preliminary data.</text>
</comment>
<dbReference type="FunFam" id="3.40.50.1820:FF:000335">
    <property type="entry name" value="Carboxypeptidase"/>
    <property type="match status" value="1"/>
</dbReference>
<evidence type="ECO:0000256" key="2">
    <source>
        <dbReference type="ARBA" id="ARBA00022645"/>
    </source>
</evidence>
<evidence type="ECO:0000256" key="3">
    <source>
        <dbReference type="ARBA" id="ARBA00022670"/>
    </source>
</evidence>
<dbReference type="PANTHER" id="PTHR11802">
    <property type="entry name" value="SERINE PROTEASE FAMILY S10 SERINE CARBOXYPEPTIDASE"/>
    <property type="match status" value="1"/>
</dbReference>
<evidence type="ECO:0000313" key="6">
    <source>
        <dbReference type="EMBL" id="KAH9527672.1"/>
    </source>
</evidence>
<dbReference type="Proteomes" id="UP000790347">
    <property type="component" value="Unassembled WGS sequence"/>
</dbReference>
<evidence type="ECO:0000256" key="5">
    <source>
        <dbReference type="RuleBase" id="RU361156"/>
    </source>
</evidence>
<keyword evidence="5" id="KW-0732">Signal</keyword>
<keyword evidence="2 5" id="KW-0121">Carboxypeptidase</keyword>
<comment type="similarity">
    <text evidence="1 5">Belongs to the peptidase S10 family.</text>
</comment>
<dbReference type="PRINTS" id="PR00724">
    <property type="entry name" value="CRBOXYPTASEC"/>
</dbReference>
<dbReference type="InterPro" id="IPR029058">
    <property type="entry name" value="AB_hydrolase_fold"/>
</dbReference>
<evidence type="ECO:0000256" key="4">
    <source>
        <dbReference type="ARBA" id="ARBA00022801"/>
    </source>
</evidence>
<dbReference type="EMBL" id="ASGP02000001">
    <property type="protein sequence ID" value="KAH9527672.1"/>
    <property type="molecule type" value="Genomic_DNA"/>
</dbReference>
<dbReference type="GO" id="GO:0004185">
    <property type="term" value="F:serine-type carboxypeptidase activity"/>
    <property type="evidence" value="ECO:0007669"/>
    <property type="project" value="UniProtKB-UniRule"/>
</dbReference>
<evidence type="ECO:0000256" key="1">
    <source>
        <dbReference type="ARBA" id="ARBA00009431"/>
    </source>
</evidence>
<evidence type="ECO:0000313" key="7">
    <source>
        <dbReference type="Proteomes" id="UP000790347"/>
    </source>
</evidence>
<gene>
    <name evidence="6" type="ORF">DERF_001679</name>
</gene>
<dbReference type="PANTHER" id="PTHR11802:SF201">
    <property type="entry name" value="CARBOXYPEPTIDASE"/>
    <property type="match status" value="1"/>
</dbReference>
<dbReference type="PROSITE" id="PS00131">
    <property type="entry name" value="CARBOXYPEPT_SER_SER"/>
    <property type="match status" value="1"/>
</dbReference>
<sequence length="495" mass="56812">MSLLNIAAILSTMTASSSSSIQQSQHLISNMNHHNHNDLVDDLIGLNFRPNFHHYSGFLSALNDVYLHYWFFESQQNPLNDPLVLWLNGGPGCSSLVGALAENGPFRINSNLTVDYNPHTWNTNVNMLYIETPAQVGFSYKLDQNYQTNDNETAHMNLAALKSFYRKFPNFIQNDFYITGESYAGIFIPMLATLILDDHYPPNLKGFALGNPLLDQNININSQYFYLYSHGIIDEKIWLKLLQFCRCDHHHRNKKQPPSSSSSSSSVRNCNFITNKSPLCQQAINLLDIYMNSFDLNLYNINSDCKQESIHDELLLKNWKESSEKLNKLMISLPCAMDEHALTHWLNKKSVKKSLHVPSKFHWSFCNKVDYDRNETKSVRTEIERLIDSGINGLLYAGDLDVVCNFLGIQWFVDDLLLKESIDDNNKLRPMINHTYWKYNGQIGGFYKHYTTDGGSNLTFATIRGAGHSTAVDKPAETKYLFYKFLNQKNSDKFF</sequence>
<keyword evidence="7" id="KW-1185">Reference proteome</keyword>
<dbReference type="Gene3D" id="3.40.50.1820">
    <property type="entry name" value="alpha/beta hydrolase"/>
    <property type="match status" value="1"/>
</dbReference>
<feature type="chain" id="PRO_5038165903" description="Carboxypeptidase" evidence="5">
    <location>
        <begin position="19"/>
        <end position="495"/>
    </location>
</feature>
<dbReference type="GO" id="GO:1904715">
    <property type="term" value="P:negative regulation of chaperone-mediated autophagy"/>
    <property type="evidence" value="ECO:0007669"/>
    <property type="project" value="UniProtKB-ARBA"/>
</dbReference>
<reference evidence="6" key="2">
    <citation type="journal article" date="2022" name="Res Sq">
        <title>Comparative Genomics Reveals Insights into the Divergent Evolution of Astigmatic Mites and Household Pest Adaptations.</title>
        <authorList>
            <person name="Xiong Q."/>
            <person name="Wan A.T.-Y."/>
            <person name="Liu X.-Y."/>
            <person name="Fung C.S.-H."/>
            <person name="Xiao X."/>
            <person name="Malainual N."/>
            <person name="Hou J."/>
            <person name="Wang L."/>
            <person name="Wang M."/>
            <person name="Yang K."/>
            <person name="Cui Y."/>
            <person name="Leung E."/>
            <person name="Nong W."/>
            <person name="Shin S.-K."/>
            <person name="Au S."/>
            <person name="Jeong K.Y."/>
            <person name="Chew F.T."/>
            <person name="Hui J."/>
            <person name="Leung T.F."/>
            <person name="Tungtrongchitr A."/>
            <person name="Zhong N."/>
            <person name="Liu Z."/>
            <person name="Tsui S."/>
        </authorList>
    </citation>
    <scope>NUCLEOTIDE SEQUENCE</scope>
    <source>
        <strain evidence="6">Derf</strain>
        <tissue evidence="6">Whole organism</tissue>
    </source>
</reference>
<dbReference type="EC" id="3.4.16.-" evidence="5"/>
<dbReference type="GO" id="GO:0006508">
    <property type="term" value="P:proteolysis"/>
    <property type="evidence" value="ECO:0007669"/>
    <property type="project" value="UniProtKB-KW"/>
</dbReference>
<dbReference type="Pfam" id="PF00450">
    <property type="entry name" value="Peptidase_S10"/>
    <property type="match status" value="1"/>
</dbReference>
<accession>A0A922IBD0</accession>
<reference evidence="6" key="1">
    <citation type="submission" date="2013-05" db="EMBL/GenBank/DDBJ databases">
        <authorList>
            <person name="Yim A.K.Y."/>
            <person name="Chan T.F."/>
            <person name="Ji K.M."/>
            <person name="Liu X.Y."/>
            <person name="Zhou J.W."/>
            <person name="Li R.Q."/>
            <person name="Yang K.Y."/>
            <person name="Li J."/>
            <person name="Li M."/>
            <person name="Law P.T.W."/>
            <person name="Wu Y.L."/>
            <person name="Cai Z.L."/>
            <person name="Qin H."/>
            <person name="Bao Y."/>
            <person name="Leung R.K.K."/>
            <person name="Ng P.K.S."/>
            <person name="Zou J."/>
            <person name="Zhong X.J."/>
            <person name="Ran P.X."/>
            <person name="Zhong N.S."/>
            <person name="Liu Z.G."/>
            <person name="Tsui S.K.W."/>
        </authorList>
    </citation>
    <scope>NUCLEOTIDE SEQUENCE</scope>
    <source>
        <strain evidence="6">Derf</strain>
        <tissue evidence="6">Whole organism</tissue>
    </source>
</reference>
<dbReference type="AlphaFoldDB" id="A0A922IBD0"/>